<feature type="region of interest" description="Disordered" evidence="1">
    <location>
        <begin position="34"/>
        <end position="110"/>
    </location>
</feature>
<organism evidence="2 3">
    <name type="scientific">Pseudonocardia yuanmonensis</name>
    <dbReference type="NCBI Taxonomy" id="1095914"/>
    <lineage>
        <taxon>Bacteria</taxon>
        <taxon>Bacillati</taxon>
        <taxon>Actinomycetota</taxon>
        <taxon>Actinomycetes</taxon>
        <taxon>Pseudonocardiales</taxon>
        <taxon>Pseudonocardiaceae</taxon>
        <taxon>Pseudonocardia</taxon>
    </lineage>
</organism>
<evidence type="ECO:0008006" key="4">
    <source>
        <dbReference type="Google" id="ProtNLM"/>
    </source>
</evidence>
<evidence type="ECO:0000256" key="1">
    <source>
        <dbReference type="SAM" id="MobiDB-lite"/>
    </source>
</evidence>
<accession>A0ABP8XFG3</accession>
<evidence type="ECO:0000313" key="3">
    <source>
        <dbReference type="Proteomes" id="UP001500325"/>
    </source>
</evidence>
<gene>
    <name evidence="2" type="ORF">GCM10023215_52350</name>
</gene>
<sequence length="110" mass="10693">MVAVRRLPLLVAGSVLAALVLVFAGVLLLGGRGGAPTGVELAPISVPPAGPAGSPAPTATPDPGGTVPPPPAGDRDDDTDDDTDDDIDGADDGADDAGEDRDDGPGDDDD</sequence>
<comment type="caution">
    <text evidence="2">The sequence shown here is derived from an EMBL/GenBank/DDBJ whole genome shotgun (WGS) entry which is preliminary data.</text>
</comment>
<dbReference type="Proteomes" id="UP001500325">
    <property type="component" value="Unassembled WGS sequence"/>
</dbReference>
<proteinExistence type="predicted"/>
<feature type="compositionally biased region" description="Low complexity" evidence="1">
    <location>
        <begin position="51"/>
        <end position="65"/>
    </location>
</feature>
<feature type="compositionally biased region" description="Acidic residues" evidence="1">
    <location>
        <begin position="75"/>
        <end position="110"/>
    </location>
</feature>
<protein>
    <recommendedName>
        <fullName evidence="4">Small secreted hydrophilic protein</fullName>
    </recommendedName>
</protein>
<keyword evidence="3" id="KW-1185">Reference proteome</keyword>
<dbReference type="EMBL" id="BAABIC010000021">
    <property type="protein sequence ID" value="GAA4705825.1"/>
    <property type="molecule type" value="Genomic_DNA"/>
</dbReference>
<name>A0ABP8XFG3_9PSEU</name>
<reference evidence="3" key="1">
    <citation type="journal article" date="2019" name="Int. J. Syst. Evol. Microbiol.">
        <title>The Global Catalogue of Microorganisms (GCM) 10K type strain sequencing project: providing services to taxonomists for standard genome sequencing and annotation.</title>
        <authorList>
            <consortium name="The Broad Institute Genomics Platform"/>
            <consortium name="The Broad Institute Genome Sequencing Center for Infectious Disease"/>
            <person name="Wu L."/>
            <person name="Ma J."/>
        </authorList>
    </citation>
    <scope>NUCLEOTIDE SEQUENCE [LARGE SCALE GENOMIC DNA]</scope>
    <source>
        <strain evidence="3">JCM 18055</strain>
    </source>
</reference>
<evidence type="ECO:0000313" key="2">
    <source>
        <dbReference type="EMBL" id="GAA4705825.1"/>
    </source>
</evidence>